<dbReference type="GO" id="GO:0005886">
    <property type="term" value="C:plasma membrane"/>
    <property type="evidence" value="ECO:0007669"/>
    <property type="project" value="TreeGrafter"/>
</dbReference>
<dbReference type="InterPro" id="IPR029787">
    <property type="entry name" value="Nucleotide_cyclase"/>
</dbReference>
<organism evidence="5 6">
    <name type="scientific">Guyparkeria halophila</name>
    <dbReference type="NCBI Taxonomy" id="47960"/>
    <lineage>
        <taxon>Bacteria</taxon>
        <taxon>Pseudomonadati</taxon>
        <taxon>Pseudomonadota</taxon>
        <taxon>Gammaproteobacteria</taxon>
        <taxon>Chromatiales</taxon>
        <taxon>Thioalkalibacteraceae</taxon>
        <taxon>Guyparkeria</taxon>
    </lineage>
</organism>
<feature type="transmembrane region" description="Helical" evidence="3">
    <location>
        <begin position="286"/>
        <end position="308"/>
    </location>
</feature>
<dbReference type="NCBIfam" id="TIGR00254">
    <property type="entry name" value="GGDEF"/>
    <property type="match status" value="1"/>
</dbReference>
<keyword evidence="3" id="KW-0812">Transmembrane</keyword>
<dbReference type="InterPro" id="IPR000160">
    <property type="entry name" value="GGDEF_dom"/>
</dbReference>
<dbReference type="PROSITE" id="PS50887">
    <property type="entry name" value="GGDEF"/>
    <property type="match status" value="1"/>
</dbReference>
<dbReference type="PANTHER" id="PTHR45138">
    <property type="entry name" value="REGULATORY COMPONENTS OF SENSORY TRANSDUCTION SYSTEM"/>
    <property type="match status" value="1"/>
</dbReference>
<dbReference type="KEGG" id="ghl:GM160_02010"/>
<dbReference type="GO" id="GO:1902201">
    <property type="term" value="P:negative regulation of bacterial-type flagellum-dependent cell motility"/>
    <property type="evidence" value="ECO:0007669"/>
    <property type="project" value="TreeGrafter"/>
</dbReference>
<evidence type="ECO:0000256" key="1">
    <source>
        <dbReference type="ARBA" id="ARBA00001946"/>
    </source>
</evidence>
<dbReference type="InterPro" id="IPR029151">
    <property type="entry name" value="Sensor-like_sf"/>
</dbReference>
<dbReference type="InterPro" id="IPR050469">
    <property type="entry name" value="Diguanylate_Cyclase"/>
</dbReference>
<keyword evidence="6" id="KW-1185">Reference proteome</keyword>
<dbReference type="GO" id="GO:0043709">
    <property type="term" value="P:cell adhesion involved in single-species biofilm formation"/>
    <property type="evidence" value="ECO:0007669"/>
    <property type="project" value="TreeGrafter"/>
</dbReference>
<dbReference type="SMART" id="SM00267">
    <property type="entry name" value="GGDEF"/>
    <property type="match status" value="1"/>
</dbReference>
<feature type="domain" description="GGDEF" evidence="4">
    <location>
        <begin position="349"/>
        <end position="483"/>
    </location>
</feature>
<evidence type="ECO:0000256" key="3">
    <source>
        <dbReference type="SAM" id="Phobius"/>
    </source>
</evidence>
<keyword evidence="3" id="KW-0472">Membrane</keyword>
<dbReference type="AlphaFoldDB" id="A0A6I6D352"/>
<dbReference type="Proteomes" id="UP000427716">
    <property type="component" value="Chromosome"/>
</dbReference>
<dbReference type="GO" id="GO:0052621">
    <property type="term" value="F:diguanylate cyclase activity"/>
    <property type="evidence" value="ECO:0007669"/>
    <property type="project" value="UniProtKB-EC"/>
</dbReference>
<evidence type="ECO:0000313" key="6">
    <source>
        <dbReference type="Proteomes" id="UP000427716"/>
    </source>
</evidence>
<dbReference type="Pfam" id="PF00990">
    <property type="entry name" value="GGDEF"/>
    <property type="match status" value="1"/>
</dbReference>
<dbReference type="CDD" id="cd01949">
    <property type="entry name" value="GGDEF"/>
    <property type="match status" value="1"/>
</dbReference>
<name>A0A6I6D352_9GAMM</name>
<accession>A0A6I6D352</accession>
<proteinExistence type="predicted"/>
<dbReference type="RefSeq" id="WP_156227748.1">
    <property type="nucleotide sequence ID" value="NZ_CP046415.1"/>
</dbReference>
<evidence type="ECO:0000259" key="4">
    <source>
        <dbReference type="PROSITE" id="PS50887"/>
    </source>
</evidence>
<evidence type="ECO:0000256" key="2">
    <source>
        <dbReference type="ARBA" id="ARBA00012528"/>
    </source>
</evidence>
<gene>
    <name evidence="5" type="ORF">GM160_02010</name>
</gene>
<keyword evidence="3" id="KW-1133">Transmembrane helix</keyword>
<dbReference type="Gene3D" id="3.30.70.270">
    <property type="match status" value="1"/>
</dbReference>
<sequence>MQRNKLLFATALTVLLTLGFVATSVIGYFVAEDSLEQQIAEETLPLTSDNIFSEIERDLLRSILISSLMAHDTFVRDWVVEGEEDPEAIIRYLAEIQQKYETTTAFFVAESSRRYYHPDGVLTTVTRANPADAWYFRVRETNEPFEINIDHDTAEPSRLSIFVNYRVEDEAGEYIGVTGIGLAVETVAGLIESYQRRYGRSIYFINREGEITLRGSGYDGPERIQEQPGLARHAIRILTSPSTDFAYERPGIGTTYVNTRLIPELDWFLVVEQRESSANARLLNTLIVNILLALGVTALVLLTGGWTLRNYQRRLETMATTDRLTGARNRQALEVLFEQARRLGRRHDQPISIINLDIDHFKAINDGHGHQAGDRVLKELVDTVSSQIREIDTLCRWGGDEFLILLQDTDADRARLTAERIREAVVRRHGSPQDEQGEEAWTVSQGVAQCRENESLDSLIHRADKALYRAKRNGRNQVAVAEPG</sequence>
<protein>
    <recommendedName>
        <fullName evidence="2">diguanylate cyclase</fullName>
        <ecNumber evidence="2">2.7.7.65</ecNumber>
    </recommendedName>
</protein>
<dbReference type="InterPro" id="IPR043128">
    <property type="entry name" value="Rev_trsase/Diguanyl_cyclase"/>
</dbReference>
<comment type="cofactor">
    <cofactor evidence="1">
        <name>Mg(2+)</name>
        <dbReference type="ChEBI" id="CHEBI:18420"/>
    </cofactor>
</comment>
<dbReference type="SUPFAM" id="SSF103190">
    <property type="entry name" value="Sensory domain-like"/>
    <property type="match status" value="1"/>
</dbReference>
<reference evidence="5 6" key="1">
    <citation type="submission" date="2019-11" db="EMBL/GenBank/DDBJ databases">
        <authorList>
            <person name="Zhang J."/>
            <person name="Sun C."/>
        </authorList>
    </citation>
    <scope>NUCLEOTIDE SEQUENCE [LARGE SCALE GENOMIC DNA]</scope>
    <source>
        <strain evidence="6">sp2</strain>
    </source>
</reference>
<dbReference type="EC" id="2.7.7.65" evidence="2"/>
<dbReference type="EMBL" id="CP046415">
    <property type="protein sequence ID" value="QGT77761.1"/>
    <property type="molecule type" value="Genomic_DNA"/>
</dbReference>
<dbReference type="FunFam" id="3.30.70.270:FF:000001">
    <property type="entry name" value="Diguanylate cyclase domain protein"/>
    <property type="match status" value="1"/>
</dbReference>
<dbReference type="PANTHER" id="PTHR45138:SF26">
    <property type="entry name" value="DIGUANYLATE CYCLASE"/>
    <property type="match status" value="1"/>
</dbReference>
<evidence type="ECO:0000313" key="5">
    <source>
        <dbReference type="EMBL" id="QGT77761.1"/>
    </source>
</evidence>
<dbReference type="SUPFAM" id="SSF55073">
    <property type="entry name" value="Nucleotide cyclase"/>
    <property type="match status" value="1"/>
</dbReference>